<evidence type="ECO:0000313" key="3">
    <source>
        <dbReference type="Proteomes" id="UP000037269"/>
    </source>
</evidence>
<gene>
    <name evidence="1" type="ORF">AF333_29165</name>
    <name evidence="2" type="ORF">SAMN04487909_115125</name>
</gene>
<evidence type="ECO:0000313" key="1">
    <source>
        <dbReference type="EMBL" id="KON84045.1"/>
    </source>
</evidence>
<proteinExistence type="predicted"/>
<dbReference type="AlphaFoldDB" id="A0A0D1XFH7"/>
<dbReference type="GeneID" id="42309202"/>
<name>A0A0D1XFH7_ANEMI</name>
<dbReference type="RefSeq" id="WP_043067059.1">
    <property type="nucleotide sequence ID" value="NZ_BJOA01000272.1"/>
</dbReference>
<protein>
    <submittedName>
        <fullName evidence="1">Uncharacterized protein</fullName>
    </submittedName>
</protein>
<dbReference type="STRING" id="47500.AF333_29165"/>
<accession>A0A0D1XFH7</accession>
<dbReference type="Proteomes" id="UP000182836">
    <property type="component" value="Unassembled WGS sequence"/>
</dbReference>
<keyword evidence="3" id="KW-1185">Reference proteome</keyword>
<dbReference type="EMBL" id="FNED01000015">
    <property type="protein sequence ID" value="SDJ31994.1"/>
    <property type="molecule type" value="Genomic_DNA"/>
</dbReference>
<dbReference type="EMBL" id="LGUG01000013">
    <property type="protein sequence ID" value="KON84045.1"/>
    <property type="molecule type" value="Genomic_DNA"/>
</dbReference>
<evidence type="ECO:0000313" key="4">
    <source>
        <dbReference type="Proteomes" id="UP000182836"/>
    </source>
</evidence>
<reference evidence="2 4" key="2">
    <citation type="submission" date="2016-10" db="EMBL/GenBank/DDBJ databases">
        <authorList>
            <person name="de Groot N.N."/>
        </authorList>
    </citation>
    <scope>NUCLEOTIDE SEQUENCE [LARGE SCALE GENOMIC DNA]</scope>
    <source>
        <strain evidence="2 4">DSM 2895</strain>
    </source>
</reference>
<dbReference type="PATRIC" id="fig|47500.12.peg.5599"/>
<reference evidence="1 3" key="1">
    <citation type="submission" date="2015-07" db="EMBL/GenBank/DDBJ databases">
        <title>Fjat-14205 dsm 2895.</title>
        <authorList>
            <person name="Liu B."/>
            <person name="Wang J."/>
            <person name="Zhu Y."/>
            <person name="Liu G."/>
            <person name="Chen Q."/>
            <person name="Chen Z."/>
            <person name="Lan J."/>
            <person name="Che J."/>
            <person name="Ge C."/>
            <person name="Shi H."/>
            <person name="Pan Z."/>
            <person name="Liu X."/>
        </authorList>
    </citation>
    <scope>NUCLEOTIDE SEQUENCE [LARGE SCALE GENOMIC DNA]</scope>
    <source>
        <strain evidence="1 3">DSM 2895</strain>
    </source>
</reference>
<sequence length="64" mass="7610">MKRFLTYGLTYKHTRVLEILKVIEKKYYSFLLMLEESRISEPMSSGSIVLDRHLMSSSKNAIYY</sequence>
<organism evidence="1 3">
    <name type="scientific">Aneurinibacillus migulanus</name>
    <name type="common">Bacillus migulanus</name>
    <dbReference type="NCBI Taxonomy" id="47500"/>
    <lineage>
        <taxon>Bacteria</taxon>
        <taxon>Bacillati</taxon>
        <taxon>Bacillota</taxon>
        <taxon>Bacilli</taxon>
        <taxon>Bacillales</taxon>
        <taxon>Paenibacillaceae</taxon>
        <taxon>Aneurinibacillus group</taxon>
        <taxon>Aneurinibacillus</taxon>
    </lineage>
</organism>
<evidence type="ECO:0000313" key="2">
    <source>
        <dbReference type="EMBL" id="SDJ31994.1"/>
    </source>
</evidence>
<dbReference type="Proteomes" id="UP000037269">
    <property type="component" value="Unassembled WGS sequence"/>
</dbReference>